<dbReference type="InterPro" id="IPR001594">
    <property type="entry name" value="Palmitoyltrfase_DHHC"/>
</dbReference>
<evidence type="ECO:0000256" key="1">
    <source>
        <dbReference type="ARBA" id="ARBA00004141"/>
    </source>
</evidence>
<proteinExistence type="inferred from homology"/>
<dbReference type="EMBL" id="CCKQ01009823">
    <property type="protein sequence ID" value="CDW81333.1"/>
    <property type="molecule type" value="Genomic_DNA"/>
</dbReference>
<evidence type="ECO:0000256" key="4">
    <source>
        <dbReference type="ARBA" id="ARBA00022989"/>
    </source>
</evidence>
<evidence type="ECO:0000259" key="9">
    <source>
        <dbReference type="Pfam" id="PF01529"/>
    </source>
</evidence>
<evidence type="ECO:0000256" key="7">
    <source>
        <dbReference type="ARBA" id="ARBA00038298"/>
    </source>
</evidence>
<evidence type="ECO:0000256" key="3">
    <source>
        <dbReference type="ARBA" id="ARBA00022692"/>
    </source>
</evidence>
<dbReference type="GO" id="GO:0016020">
    <property type="term" value="C:membrane"/>
    <property type="evidence" value="ECO:0007669"/>
    <property type="project" value="UniProtKB-SubCell"/>
</dbReference>
<dbReference type="OrthoDB" id="302728at2759"/>
<dbReference type="PROSITE" id="PS50216">
    <property type="entry name" value="DHHC"/>
    <property type="match status" value="1"/>
</dbReference>
<protein>
    <recommendedName>
        <fullName evidence="8">Palmitoyltransferase</fullName>
        <ecNumber evidence="8">2.3.1.225</ecNumber>
    </recommendedName>
</protein>
<comment type="catalytic activity">
    <reaction evidence="8">
        <text>L-cysteinyl-[protein] + hexadecanoyl-CoA = S-hexadecanoyl-L-cysteinyl-[protein] + CoA</text>
        <dbReference type="Rhea" id="RHEA:36683"/>
        <dbReference type="Rhea" id="RHEA-COMP:10131"/>
        <dbReference type="Rhea" id="RHEA-COMP:11032"/>
        <dbReference type="ChEBI" id="CHEBI:29950"/>
        <dbReference type="ChEBI" id="CHEBI:57287"/>
        <dbReference type="ChEBI" id="CHEBI:57379"/>
        <dbReference type="ChEBI" id="CHEBI:74151"/>
        <dbReference type="EC" id="2.3.1.225"/>
    </reaction>
</comment>
<dbReference type="PANTHER" id="PTHR22883:SF23">
    <property type="entry name" value="PALMITOYLTRANSFERASE ZDHHC6"/>
    <property type="match status" value="1"/>
</dbReference>
<reference evidence="10 11" key="1">
    <citation type="submission" date="2014-06" db="EMBL/GenBank/DDBJ databases">
        <authorList>
            <person name="Swart Estienne"/>
        </authorList>
    </citation>
    <scope>NUCLEOTIDE SEQUENCE [LARGE SCALE GENOMIC DNA]</scope>
    <source>
        <strain evidence="10 11">130c</strain>
    </source>
</reference>
<dbReference type="GO" id="GO:0006612">
    <property type="term" value="P:protein targeting to membrane"/>
    <property type="evidence" value="ECO:0007669"/>
    <property type="project" value="TreeGrafter"/>
</dbReference>
<gene>
    <name evidence="10" type="primary">Contig9520.g10181</name>
    <name evidence="10" type="ORF">STYLEM_10348</name>
</gene>
<feature type="domain" description="Palmitoyltransferase DHHC" evidence="9">
    <location>
        <begin position="145"/>
        <end position="265"/>
    </location>
</feature>
<keyword evidence="6 8" id="KW-0012">Acyltransferase</keyword>
<dbReference type="InterPro" id="IPR039859">
    <property type="entry name" value="PFA4/ZDH16/20/ERF2-like"/>
</dbReference>
<evidence type="ECO:0000256" key="5">
    <source>
        <dbReference type="ARBA" id="ARBA00023136"/>
    </source>
</evidence>
<evidence type="ECO:0000313" key="11">
    <source>
        <dbReference type="Proteomes" id="UP000039865"/>
    </source>
</evidence>
<dbReference type="PANTHER" id="PTHR22883">
    <property type="entry name" value="ZINC FINGER DHHC DOMAIN CONTAINING PROTEIN"/>
    <property type="match status" value="1"/>
</dbReference>
<comment type="subcellular location">
    <subcellularLocation>
        <location evidence="1">Membrane</location>
        <topology evidence="1">Multi-pass membrane protein</topology>
    </subcellularLocation>
</comment>
<accession>A0A078AKH7</accession>
<keyword evidence="5 8" id="KW-0472">Membrane</keyword>
<dbReference type="InParanoid" id="A0A078AKH7"/>
<feature type="transmembrane region" description="Helical" evidence="8">
    <location>
        <begin position="20"/>
        <end position="39"/>
    </location>
</feature>
<sequence length="321" mass="37116">MITLIIFLPNVSQQYYPLHLFTLSILYGLAAISLIQTFITDPGKVTTDLIEQIKLNLKLEIPQNADESTENLEMSSSGDSHRELNRNRLLIFELNRQIVLQSEHYQQNAGKDLQAFNSTHSTNTQNNSMVLDTQGVEARLPVVSQFKYCESCDQLQPPRAYHCEVCNCCILRIDHHCFWMGNCIGLYNFKNFNLYLLYMSNACGYVILMMTNFFTIDALELIEMMFYSLNLTAVTFLSFGIYFCCVIMLLINIKLLISNQTGYELQLDFKVHPYKYKGCLANIKEMLLVESIWEMFVPLRPLQREYSEIIIPRNLPLATTN</sequence>
<comment type="domain">
    <text evidence="8">The DHHC domain is required for palmitoyltransferase activity.</text>
</comment>
<dbReference type="Proteomes" id="UP000039865">
    <property type="component" value="Unassembled WGS sequence"/>
</dbReference>
<comment type="similarity">
    <text evidence="7">Belongs to the DHHC palmitoyltransferase family. PFA5 subfamily.</text>
</comment>
<name>A0A078AKH7_STYLE</name>
<dbReference type="EC" id="2.3.1.225" evidence="8"/>
<keyword evidence="11" id="KW-1185">Reference proteome</keyword>
<dbReference type="GO" id="GO:0005783">
    <property type="term" value="C:endoplasmic reticulum"/>
    <property type="evidence" value="ECO:0007669"/>
    <property type="project" value="TreeGrafter"/>
</dbReference>
<dbReference type="AlphaFoldDB" id="A0A078AKH7"/>
<keyword evidence="2 8" id="KW-0808">Transferase</keyword>
<evidence type="ECO:0000256" key="8">
    <source>
        <dbReference type="RuleBase" id="RU079119"/>
    </source>
</evidence>
<feature type="transmembrane region" description="Helical" evidence="8">
    <location>
        <begin position="226"/>
        <end position="251"/>
    </location>
</feature>
<organism evidence="10 11">
    <name type="scientific">Stylonychia lemnae</name>
    <name type="common">Ciliate</name>
    <dbReference type="NCBI Taxonomy" id="5949"/>
    <lineage>
        <taxon>Eukaryota</taxon>
        <taxon>Sar</taxon>
        <taxon>Alveolata</taxon>
        <taxon>Ciliophora</taxon>
        <taxon>Intramacronucleata</taxon>
        <taxon>Spirotrichea</taxon>
        <taxon>Stichotrichia</taxon>
        <taxon>Sporadotrichida</taxon>
        <taxon>Oxytrichidae</taxon>
        <taxon>Stylonychinae</taxon>
        <taxon>Stylonychia</taxon>
    </lineage>
</organism>
<dbReference type="GO" id="GO:0019706">
    <property type="term" value="F:protein-cysteine S-palmitoyltransferase activity"/>
    <property type="evidence" value="ECO:0007669"/>
    <property type="project" value="UniProtKB-EC"/>
</dbReference>
<evidence type="ECO:0000256" key="6">
    <source>
        <dbReference type="ARBA" id="ARBA00023315"/>
    </source>
</evidence>
<dbReference type="GO" id="GO:0005794">
    <property type="term" value="C:Golgi apparatus"/>
    <property type="evidence" value="ECO:0007669"/>
    <property type="project" value="TreeGrafter"/>
</dbReference>
<keyword evidence="3 8" id="KW-0812">Transmembrane</keyword>
<evidence type="ECO:0000256" key="2">
    <source>
        <dbReference type="ARBA" id="ARBA00022679"/>
    </source>
</evidence>
<dbReference type="Pfam" id="PF01529">
    <property type="entry name" value="DHHC"/>
    <property type="match status" value="1"/>
</dbReference>
<keyword evidence="4 8" id="KW-1133">Transmembrane helix</keyword>
<feature type="transmembrane region" description="Helical" evidence="8">
    <location>
        <begin position="194"/>
        <end position="214"/>
    </location>
</feature>
<dbReference type="OMA" id="WRHRIAY"/>
<evidence type="ECO:0000313" key="10">
    <source>
        <dbReference type="EMBL" id="CDW81333.1"/>
    </source>
</evidence>